<accession>A0AAN6PMR9</accession>
<keyword evidence="3" id="KW-1185">Reference proteome</keyword>
<dbReference type="Proteomes" id="UP001303115">
    <property type="component" value="Unassembled WGS sequence"/>
</dbReference>
<feature type="region of interest" description="Disordered" evidence="1">
    <location>
        <begin position="102"/>
        <end position="135"/>
    </location>
</feature>
<name>A0AAN6PMR9_9PEZI</name>
<evidence type="ECO:0000313" key="2">
    <source>
        <dbReference type="EMBL" id="KAK4041701.1"/>
    </source>
</evidence>
<reference evidence="3" key="1">
    <citation type="journal article" date="2023" name="Mol. Phylogenet. Evol.">
        <title>Genome-scale phylogeny and comparative genomics of the fungal order Sordariales.</title>
        <authorList>
            <person name="Hensen N."/>
            <person name="Bonometti L."/>
            <person name="Westerberg I."/>
            <person name="Brannstrom I.O."/>
            <person name="Guillou S."/>
            <person name="Cros-Aarteil S."/>
            <person name="Calhoun S."/>
            <person name="Haridas S."/>
            <person name="Kuo A."/>
            <person name="Mondo S."/>
            <person name="Pangilinan J."/>
            <person name="Riley R."/>
            <person name="LaButti K."/>
            <person name="Andreopoulos B."/>
            <person name="Lipzen A."/>
            <person name="Chen C."/>
            <person name="Yan M."/>
            <person name="Daum C."/>
            <person name="Ng V."/>
            <person name="Clum A."/>
            <person name="Steindorff A."/>
            <person name="Ohm R.A."/>
            <person name="Martin F."/>
            <person name="Silar P."/>
            <person name="Natvig D.O."/>
            <person name="Lalanne C."/>
            <person name="Gautier V."/>
            <person name="Ament-Velasquez S.L."/>
            <person name="Kruys A."/>
            <person name="Hutchinson M.I."/>
            <person name="Powell A.J."/>
            <person name="Barry K."/>
            <person name="Miller A.N."/>
            <person name="Grigoriev I.V."/>
            <person name="Debuchy R."/>
            <person name="Gladieux P."/>
            <person name="Hiltunen Thoren M."/>
            <person name="Johannesson H."/>
        </authorList>
    </citation>
    <scope>NUCLEOTIDE SEQUENCE [LARGE SCALE GENOMIC DNA]</scope>
    <source>
        <strain evidence="3">CBS 284.82</strain>
    </source>
</reference>
<organism evidence="2 3">
    <name type="scientific">Parachaetomium inaequale</name>
    <dbReference type="NCBI Taxonomy" id="2588326"/>
    <lineage>
        <taxon>Eukaryota</taxon>
        <taxon>Fungi</taxon>
        <taxon>Dikarya</taxon>
        <taxon>Ascomycota</taxon>
        <taxon>Pezizomycotina</taxon>
        <taxon>Sordariomycetes</taxon>
        <taxon>Sordariomycetidae</taxon>
        <taxon>Sordariales</taxon>
        <taxon>Chaetomiaceae</taxon>
        <taxon>Parachaetomium</taxon>
    </lineage>
</organism>
<evidence type="ECO:0000256" key="1">
    <source>
        <dbReference type="SAM" id="MobiDB-lite"/>
    </source>
</evidence>
<gene>
    <name evidence="2" type="ORF">C8A01DRAFT_14599</name>
</gene>
<comment type="caution">
    <text evidence="2">The sequence shown here is derived from an EMBL/GenBank/DDBJ whole genome shotgun (WGS) entry which is preliminary data.</text>
</comment>
<dbReference type="AlphaFoldDB" id="A0AAN6PMR9"/>
<evidence type="ECO:0000313" key="3">
    <source>
        <dbReference type="Proteomes" id="UP001303115"/>
    </source>
</evidence>
<protein>
    <submittedName>
        <fullName evidence="2">Uncharacterized protein</fullName>
    </submittedName>
</protein>
<dbReference type="EMBL" id="MU854353">
    <property type="protein sequence ID" value="KAK4041701.1"/>
    <property type="molecule type" value="Genomic_DNA"/>
</dbReference>
<proteinExistence type="predicted"/>
<sequence>MPPNEVGDAADLQIQDHAFNKFSWSIKIPGGIDGGLTALNAYKPTTTPWAQGAAAMEARGEHPWRESLSLTPAEKDVPSEEAADNVARYLLVGFTLPGLRPAHSSGIPPKRNSGPSASNSIPPALSTPPICSSWW</sequence>